<accession>A0A160TEU6</accession>
<dbReference type="Pfam" id="PF00857">
    <property type="entry name" value="Isochorismatase"/>
    <property type="match status" value="1"/>
</dbReference>
<evidence type="ECO:0000313" key="2">
    <source>
        <dbReference type="EMBL" id="CUS41897.1"/>
    </source>
</evidence>
<organism evidence="2">
    <name type="scientific">hydrothermal vent metagenome</name>
    <dbReference type="NCBI Taxonomy" id="652676"/>
    <lineage>
        <taxon>unclassified sequences</taxon>
        <taxon>metagenomes</taxon>
        <taxon>ecological metagenomes</taxon>
    </lineage>
</organism>
<evidence type="ECO:0000259" key="1">
    <source>
        <dbReference type="Pfam" id="PF00857"/>
    </source>
</evidence>
<dbReference type="Gene3D" id="3.40.50.850">
    <property type="entry name" value="Isochorismatase-like"/>
    <property type="match status" value="1"/>
</dbReference>
<protein>
    <submittedName>
        <fullName evidence="2">Isochorismatase</fullName>
        <ecNumber evidence="2">3.3.2.1</ecNumber>
    </submittedName>
</protein>
<dbReference type="InterPro" id="IPR050993">
    <property type="entry name" value="Isochorismatase_domain"/>
</dbReference>
<feature type="domain" description="Isochorismatase-like" evidence="1">
    <location>
        <begin position="8"/>
        <end position="156"/>
    </location>
</feature>
<dbReference type="InterPro" id="IPR000868">
    <property type="entry name" value="Isochorismatase-like_dom"/>
</dbReference>
<dbReference type="AlphaFoldDB" id="A0A160TEU6"/>
<name>A0A160TEU6_9ZZZZ</name>
<dbReference type="SUPFAM" id="SSF52499">
    <property type="entry name" value="Isochorismatase-like hydrolases"/>
    <property type="match status" value="1"/>
</dbReference>
<dbReference type="PANTHER" id="PTHR14119:SF3">
    <property type="entry name" value="ISOCHORISMATASE DOMAIN-CONTAINING PROTEIN 2"/>
    <property type="match status" value="1"/>
</dbReference>
<gene>
    <name evidence="2" type="ORF">MGWOODY_Tha2289</name>
</gene>
<dbReference type="EC" id="3.3.2.1" evidence="2"/>
<keyword evidence="2" id="KW-0378">Hydrolase</keyword>
<dbReference type="PANTHER" id="PTHR14119">
    <property type="entry name" value="HYDROLASE"/>
    <property type="match status" value="1"/>
</dbReference>
<dbReference type="InterPro" id="IPR036380">
    <property type="entry name" value="Isochorismatase-like_sf"/>
</dbReference>
<dbReference type="EMBL" id="CZQC01000057">
    <property type="protein sequence ID" value="CUS41897.1"/>
    <property type="molecule type" value="Genomic_DNA"/>
</dbReference>
<dbReference type="GO" id="GO:0008908">
    <property type="term" value="F:isochorismatase activity"/>
    <property type="evidence" value="ECO:0007669"/>
    <property type="project" value="UniProtKB-EC"/>
</dbReference>
<sequence>MLNRNDTGLIVVDIQGKLAHLVGDGNQVIKRIATLIEGAKALGLPIVWLEQNPTKLGVTVPELATLLAPLKPISKFTFNACANETFGNAVELADVHTWLACGVEAHICVYQTALGLKERGFNVEVVVDSIASRTEASKELAMTKLSTKGVGLTNVEMCLYELVQDCRAPEFKTILNLIK</sequence>
<proteinExistence type="predicted"/>
<reference evidence="2" key="1">
    <citation type="submission" date="2015-10" db="EMBL/GenBank/DDBJ databases">
        <authorList>
            <person name="Gilbert D.G."/>
        </authorList>
    </citation>
    <scope>NUCLEOTIDE SEQUENCE</scope>
</reference>